<dbReference type="PANTHER" id="PTHR30404:SF0">
    <property type="entry name" value="N-ACETYLMURAMOYL-L-ALANINE AMIDASE AMIC"/>
    <property type="match status" value="1"/>
</dbReference>
<dbReference type="InterPro" id="IPR050695">
    <property type="entry name" value="N-acetylmuramoyl_amidase_3"/>
</dbReference>
<evidence type="ECO:0000313" key="5">
    <source>
        <dbReference type="Proteomes" id="UP000178870"/>
    </source>
</evidence>
<keyword evidence="1" id="KW-0378">Hydrolase</keyword>
<dbReference type="PANTHER" id="PTHR30404">
    <property type="entry name" value="N-ACETYLMURAMOYL-L-ALANINE AMIDASE"/>
    <property type="match status" value="1"/>
</dbReference>
<organism evidence="4 5">
    <name type="scientific">Candidatus Woesebacteria bacterium RIFCSPHIGHO2_01_FULL_44_21</name>
    <dbReference type="NCBI Taxonomy" id="1802503"/>
    <lineage>
        <taxon>Bacteria</taxon>
        <taxon>Candidatus Woeseibacteriota</taxon>
    </lineage>
</organism>
<dbReference type="GO" id="GO:0008745">
    <property type="term" value="F:N-acetylmuramoyl-L-alanine amidase activity"/>
    <property type="evidence" value="ECO:0007669"/>
    <property type="project" value="InterPro"/>
</dbReference>
<dbReference type="Gene3D" id="3.40.630.40">
    <property type="entry name" value="Zn-dependent exopeptidases"/>
    <property type="match status" value="1"/>
</dbReference>
<dbReference type="Proteomes" id="UP000178870">
    <property type="component" value="Unassembled WGS sequence"/>
</dbReference>
<reference evidence="4 5" key="1">
    <citation type="journal article" date="2016" name="Nat. Commun.">
        <title>Thousands of microbial genomes shed light on interconnected biogeochemical processes in an aquifer system.</title>
        <authorList>
            <person name="Anantharaman K."/>
            <person name="Brown C.T."/>
            <person name="Hug L.A."/>
            <person name="Sharon I."/>
            <person name="Castelle C.J."/>
            <person name="Probst A.J."/>
            <person name="Thomas B.C."/>
            <person name="Singh A."/>
            <person name="Wilkins M.J."/>
            <person name="Karaoz U."/>
            <person name="Brodie E.L."/>
            <person name="Williams K.H."/>
            <person name="Hubbard S.S."/>
            <person name="Banfield J.F."/>
        </authorList>
    </citation>
    <scope>NUCLEOTIDE SEQUENCE [LARGE SCALE GENOMIC DNA]</scope>
</reference>
<dbReference type="CDD" id="cd02696">
    <property type="entry name" value="MurNAc-LAA"/>
    <property type="match status" value="1"/>
</dbReference>
<dbReference type="InterPro" id="IPR002508">
    <property type="entry name" value="MurNAc-LAA_cat"/>
</dbReference>
<dbReference type="SMART" id="SM00646">
    <property type="entry name" value="Ami_3"/>
    <property type="match status" value="1"/>
</dbReference>
<dbReference type="Pfam" id="PF01520">
    <property type="entry name" value="Amidase_3"/>
    <property type="match status" value="1"/>
</dbReference>
<dbReference type="GO" id="GO:0009253">
    <property type="term" value="P:peptidoglycan catabolic process"/>
    <property type="evidence" value="ECO:0007669"/>
    <property type="project" value="InterPro"/>
</dbReference>
<feature type="chain" id="PRO_5009533842" description="MurNAc-LAA domain-containing protein" evidence="2">
    <location>
        <begin position="21"/>
        <end position="257"/>
    </location>
</feature>
<keyword evidence="2" id="KW-0732">Signal</keyword>
<name>A0A1F7YV66_9BACT</name>
<evidence type="ECO:0000256" key="2">
    <source>
        <dbReference type="SAM" id="SignalP"/>
    </source>
</evidence>
<evidence type="ECO:0000256" key="1">
    <source>
        <dbReference type="ARBA" id="ARBA00022801"/>
    </source>
</evidence>
<feature type="domain" description="MurNAc-LAA" evidence="3">
    <location>
        <begin position="124"/>
        <end position="245"/>
    </location>
</feature>
<feature type="signal peptide" evidence="2">
    <location>
        <begin position="1"/>
        <end position="20"/>
    </location>
</feature>
<proteinExistence type="predicted"/>
<dbReference type="GO" id="GO:0030288">
    <property type="term" value="C:outer membrane-bounded periplasmic space"/>
    <property type="evidence" value="ECO:0007669"/>
    <property type="project" value="TreeGrafter"/>
</dbReference>
<dbReference type="AlphaFoldDB" id="A0A1F7YV66"/>
<protein>
    <recommendedName>
        <fullName evidence="3">MurNAc-LAA domain-containing protein</fullName>
    </recommendedName>
</protein>
<evidence type="ECO:0000259" key="3">
    <source>
        <dbReference type="SMART" id="SM00646"/>
    </source>
</evidence>
<comment type="caution">
    <text evidence="4">The sequence shown here is derived from an EMBL/GenBank/DDBJ whole genome shotgun (WGS) entry which is preliminary data.</text>
</comment>
<sequence length="257" mass="28562">MLKKLALVTLIIFSALIFSLKSTNNGNINGTSGAPPYGEGESEVPATDPFSIINNWTRPDGPASVGIQIGHYKNDEVPEELERLKNNSGAEGGGKWEWEVNFAIATAIAQKLREENIIVDMLPTTIPPKYWADVFISIHADGSEDRGKSGYKFAGPWRDYSKKSADLVSILEKHYEEATGLAKDENISRNMRGYYAFSWWRYEHSVHPMTTSVIAETGFLTNRGDQKLLINTPEIPARAISEGILEFLRGEKLAISQ</sequence>
<gene>
    <name evidence="4" type="ORF">A2803_01920</name>
</gene>
<dbReference type="EMBL" id="MGGP01000029">
    <property type="protein sequence ID" value="OGM31211.1"/>
    <property type="molecule type" value="Genomic_DNA"/>
</dbReference>
<evidence type="ECO:0000313" key="4">
    <source>
        <dbReference type="EMBL" id="OGM31211.1"/>
    </source>
</evidence>
<dbReference type="SUPFAM" id="SSF53187">
    <property type="entry name" value="Zn-dependent exopeptidases"/>
    <property type="match status" value="1"/>
</dbReference>
<accession>A0A1F7YV66</accession>